<gene>
    <name evidence="2" type="ORF">ACFPQ5_01320</name>
</gene>
<sequence length="203" mass="21254">MSTAFARTLRRAAVATLMAGSALLTGCASFYVDTATRDVPVAQLKKVAAPKPVAFSFEFKSRGAPNPRATEFLQAQVRDQVAGSGLFSAVNGGSDSARLNVELNNVPKEGENAFGKGFVTGLTFGVAGNVVTDLYECKITYLPPGQGAPLVTTARHAIHTSMGATGEPANAVKSANMEDAIRTMTRQIVANALNDLSQQATFN</sequence>
<evidence type="ECO:0000256" key="1">
    <source>
        <dbReference type="SAM" id="SignalP"/>
    </source>
</evidence>
<name>A0ABW0MIM2_9BURK</name>
<keyword evidence="1" id="KW-0732">Signal</keyword>
<feature type="chain" id="PRO_5046832056" description="DUF4410 domain-containing protein" evidence="1">
    <location>
        <begin position="31"/>
        <end position="203"/>
    </location>
</feature>
<organism evidence="2 3">
    <name type="scientific">Massilia suwonensis</name>
    <dbReference type="NCBI Taxonomy" id="648895"/>
    <lineage>
        <taxon>Bacteria</taxon>
        <taxon>Pseudomonadati</taxon>
        <taxon>Pseudomonadota</taxon>
        <taxon>Betaproteobacteria</taxon>
        <taxon>Burkholderiales</taxon>
        <taxon>Oxalobacteraceae</taxon>
        <taxon>Telluria group</taxon>
        <taxon>Massilia</taxon>
    </lineage>
</organism>
<accession>A0ABW0MIM2</accession>
<dbReference type="RefSeq" id="WP_379751140.1">
    <property type="nucleotide sequence ID" value="NZ_JBHSMR010000001.1"/>
</dbReference>
<evidence type="ECO:0000313" key="3">
    <source>
        <dbReference type="Proteomes" id="UP001596101"/>
    </source>
</evidence>
<keyword evidence="3" id="KW-1185">Reference proteome</keyword>
<feature type="signal peptide" evidence="1">
    <location>
        <begin position="1"/>
        <end position="30"/>
    </location>
</feature>
<dbReference type="EMBL" id="JBHSMR010000001">
    <property type="protein sequence ID" value="MFC5476812.1"/>
    <property type="molecule type" value="Genomic_DNA"/>
</dbReference>
<dbReference type="PROSITE" id="PS51257">
    <property type="entry name" value="PROKAR_LIPOPROTEIN"/>
    <property type="match status" value="1"/>
</dbReference>
<protein>
    <recommendedName>
        <fullName evidence="4">DUF4410 domain-containing protein</fullName>
    </recommendedName>
</protein>
<comment type="caution">
    <text evidence="2">The sequence shown here is derived from an EMBL/GenBank/DDBJ whole genome shotgun (WGS) entry which is preliminary data.</text>
</comment>
<dbReference type="Proteomes" id="UP001596101">
    <property type="component" value="Unassembled WGS sequence"/>
</dbReference>
<evidence type="ECO:0008006" key="4">
    <source>
        <dbReference type="Google" id="ProtNLM"/>
    </source>
</evidence>
<proteinExistence type="predicted"/>
<evidence type="ECO:0000313" key="2">
    <source>
        <dbReference type="EMBL" id="MFC5476812.1"/>
    </source>
</evidence>
<reference evidence="3" key="1">
    <citation type="journal article" date="2019" name="Int. J. Syst. Evol. Microbiol.">
        <title>The Global Catalogue of Microorganisms (GCM) 10K type strain sequencing project: providing services to taxonomists for standard genome sequencing and annotation.</title>
        <authorList>
            <consortium name="The Broad Institute Genomics Platform"/>
            <consortium name="The Broad Institute Genome Sequencing Center for Infectious Disease"/>
            <person name="Wu L."/>
            <person name="Ma J."/>
        </authorList>
    </citation>
    <scope>NUCLEOTIDE SEQUENCE [LARGE SCALE GENOMIC DNA]</scope>
    <source>
        <strain evidence="3">CCUG 43111</strain>
    </source>
</reference>